<dbReference type="InterPro" id="IPR011931">
    <property type="entry name" value="Recomb_XerC"/>
</dbReference>
<dbReference type="InterPro" id="IPR010998">
    <property type="entry name" value="Integrase_recombinase_N"/>
</dbReference>
<keyword evidence="8 10" id="KW-0233">DNA recombination</keyword>
<feature type="domain" description="Core-binding (CB)" evidence="13">
    <location>
        <begin position="3"/>
        <end position="89"/>
    </location>
</feature>
<evidence type="ECO:0000256" key="7">
    <source>
        <dbReference type="ARBA" id="ARBA00023125"/>
    </source>
</evidence>
<feature type="active site" evidence="10">
    <location>
        <position position="271"/>
    </location>
</feature>
<dbReference type="GO" id="GO:0007059">
    <property type="term" value="P:chromosome segregation"/>
    <property type="evidence" value="ECO:0007669"/>
    <property type="project" value="UniProtKB-UniRule"/>
</dbReference>
<dbReference type="PANTHER" id="PTHR30349">
    <property type="entry name" value="PHAGE INTEGRASE-RELATED"/>
    <property type="match status" value="1"/>
</dbReference>
<keyword evidence="5 10" id="KW-0159">Chromosome partition</keyword>
<dbReference type="NCBIfam" id="NF001399">
    <property type="entry name" value="PRK00283.1"/>
    <property type="match status" value="1"/>
</dbReference>
<comment type="subunit">
    <text evidence="10">Forms a cyclic heterotetrameric complex composed of two molecules of XerC and two molecules of XerD.</text>
</comment>
<evidence type="ECO:0000259" key="12">
    <source>
        <dbReference type="PROSITE" id="PS51898"/>
    </source>
</evidence>
<dbReference type="InterPro" id="IPR044068">
    <property type="entry name" value="CB"/>
</dbReference>
<dbReference type="Gene3D" id="1.10.443.10">
    <property type="entry name" value="Intergrase catalytic core"/>
    <property type="match status" value="1"/>
</dbReference>
<proteinExistence type="inferred from homology"/>
<accession>A0A840PX32</accession>
<dbReference type="EMBL" id="JACHGZ010000031">
    <property type="protein sequence ID" value="MBB5149874.1"/>
    <property type="molecule type" value="Genomic_DNA"/>
</dbReference>
<evidence type="ECO:0000256" key="11">
    <source>
        <dbReference type="NCBIfam" id="TIGR02224"/>
    </source>
</evidence>
<dbReference type="HAMAP" id="MF_01808">
    <property type="entry name" value="Recomb_XerC_XerD"/>
    <property type="match status" value="1"/>
</dbReference>
<comment type="similarity">
    <text evidence="2 10">Belongs to the 'phage' integrase family. XerC subfamily.</text>
</comment>
<evidence type="ECO:0000256" key="2">
    <source>
        <dbReference type="ARBA" id="ARBA00006657"/>
    </source>
</evidence>
<dbReference type="InterPro" id="IPR023009">
    <property type="entry name" value="Tyrosine_recombinase_XerC/XerD"/>
</dbReference>
<feature type="active site" description="O-(3'-phospho-DNA)-tyrosine intermediate" evidence="10">
    <location>
        <position position="280"/>
    </location>
</feature>
<keyword evidence="7 10" id="KW-0238">DNA-binding</keyword>
<dbReference type="InterPro" id="IPR002104">
    <property type="entry name" value="Integrase_catalytic"/>
</dbReference>
<organism evidence="14 15">
    <name type="scientific">Ureibacillus thermosphaericus</name>
    <dbReference type="NCBI Taxonomy" id="51173"/>
    <lineage>
        <taxon>Bacteria</taxon>
        <taxon>Bacillati</taxon>
        <taxon>Bacillota</taxon>
        <taxon>Bacilli</taxon>
        <taxon>Bacillales</taxon>
        <taxon>Caryophanaceae</taxon>
        <taxon>Ureibacillus</taxon>
    </lineage>
</organism>
<evidence type="ECO:0000259" key="13">
    <source>
        <dbReference type="PROSITE" id="PS51900"/>
    </source>
</evidence>
<name>A0A840PX32_URETH</name>
<keyword evidence="4 10" id="KW-0132">Cell division</keyword>
<evidence type="ECO:0000313" key="15">
    <source>
        <dbReference type="Proteomes" id="UP000557217"/>
    </source>
</evidence>
<keyword evidence="15" id="KW-1185">Reference proteome</keyword>
<evidence type="ECO:0000256" key="5">
    <source>
        <dbReference type="ARBA" id="ARBA00022829"/>
    </source>
</evidence>
<dbReference type="InterPro" id="IPR050090">
    <property type="entry name" value="Tyrosine_recombinase_XerCD"/>
</dbReference>
<reference evidence="14 15" key="1">
    <citation type="submission" date="2020-08" db="EMBL/GenBank/DDBJ databases">
        <title>Genomic Encyclopedia of Type Strains, Phase IV (KMG-IV): sequencing the most valuable type-strain genomes for metagenomic binning, comparative biology and taxonomic classification.</title>
        <authorList>
            <person name="Goeker M."/>
        </authorList>
    </citation>
    <scope>NUCLEOTIDE SEQUENCE [LARGE SCALE GENOMIC DNA]</scope>
    <source>
        <strain evidence="14 15">DSM 10633</strain>
    </source>
</reference>
<dbReference type="GO" id="GO:0003677">
    <property type="term" value="F:DNA binding"/>
    <property type="evidence" value="ECO:0007669"/>
    <property type="project" value="UniProtKB-UniRule"/>
</dbReference>
<evidence type="ECO:0000256" key="9">
    <source>
        <dbReference type="ARBA" id="ARBA00023306"/>
    </source>
</evidence>
<evidence type="ECO:0000256" key="10">
    <source>
        <dbReference type="HAMAP-Rule" id="MF_01808"/>
    </source>
</evidence>
<dbReference type="Proteomes" id="UP000557217">
    <property type="component" value="Unassembled WGS sequence"/>
</dbReference>
<feature type="active site" evidence="10">
    <location>
        <position position="248"/>
    </location>
</feature>
<dbReference type="Pfam" id="PF00589">
    <property type="entry name" value="Phage_integrase"/>
    <property type="match status" value="1"/>
</dbReference>
<keyword evidence="3 10" id="KW-0963">Cytoplasm</keyword>
<dbReference type="GO" id="GO:0009037">
    <property type="term" value="F:tyrosine-based site-specific recombinase activity"/>
    <property type="evidence" value="ECO:0007669"/>
    <property type="project" value="UniProtKB-UniRule"/>
</dbReference>
<evidence type="ECO:0000256" key="1">
    <source>
        <dbReference type="ARBA" id="ARBA00004496"/>
    </source>
</evidence>
<dbReference type="InterPro" id="IPR011010">
    <property type="entry name" value="DNA_brk_join_enz"/>
</dbReference>
<dbReference type="GO" id="GO:0051301">
    <property type="term" value="P:cell division"/>
    <property type="evidence" value="ECO:0007669"/>
    <property type="project" value="UniProtKB-UniRule"/>
</dbReference>
<dbReference type="GO" id="GO:0005737">
    <property type="term" value="C:cytoplasm"/>
    <property type="evidence" value="ECO:0007669"/>
    <property type="project" value="UniProtKB-SubCell"/>
</dbReference>
<comment type="subcellular location">
    <subcellularLocation>
        <location evidence="1 10">Cytoplasm</location>
    </subcellularLocation>
</comment>
<dbReference type="PANTHER" id="PTHR30349:SF77">
    <property type="entry name" value="TYROSINE RECOMBINASE XERC"/>
    <property type="match status" value="1"/>
</dbReference>
<gene>
    <name evidence="10" type="primary">xerC</name>
    <name evidence="14" type="ORF">HNR36_002273</name>
</gene>
<dbReference type="InterPro" id="IPR004107">
    <property type="entry name" value="Integrase_SAM-like_N"/>
</dbReference>
<dbReference type="SUPFAM" id="SSF47823">
    <property type="entry name" value="lambda integrase-like, N-terminal domain"/>
    <property type="match status" value="1"/>
</dbReference>
<dbReference type="Pfam" id="PF02899">
    <property type="entry name" value="Phage_int_SAM_1"/>
    <property type="match status" value="1"/>
</dbReference>
<comment type="function">
    <text evidence="10">Site-specific tyrosine recombinase, which acts by catalyzing the cutting and rejoining of the recombining DNA molecules. The XerC-XerD complex is essential to convert dimers of the bacterial chromosome into monomers to permit their segregation at cell division. It also contributes to the segregational stability of plasmids.</text>
</comment>
<comment type="caution">
    <text evidence="14">The sequence shown here is derived from an EMBL/GenBank/DDBJ whole genome shotgun (WGS) entry which is preliminary data.</text>
</comment>
<feature type="active site" evidence="10">
    <location>
        <position position="245"/>
    </location>
</feature>
<evidence type="ECO:0000256" key="4">
    <source>
        <dbReference type="ARBA" id="ARBA00022618"/>
    </source>
</evidence>
<dbReference type="SUPFAM" id="SSF56349">
    <property type="entry name" value="DNA breaking-rejoining enzymes"/>
    <property type="match status" value="1"/>
</dbReference>
<dbReference type="CDD" id="cd00798">
    <property type="entry name" value="INT_XerDC_C"/>
    <property type="match status" value="1"/>
</dbReference>
<feature type="active site" evidence="10">
    <location>
        <position position="174"/>
    </location>
</feature>
<dbReference type="NCBIfam" id="TIGR02224">
    <property type="entry name" value="recomb_XerC"/>
    <property type="match status" value="1"/>
</dbReference>
<dbReference type="RefSeq" id="WP_016837422.1">
    <property type="nucleotide sequence ID" value="NZ_JAAXPW010000004.1"/>
</dbReference>
<dbReference type="PROSITE" id="PS51900">
    <property type="entry name" value="CB"/>
    <property type="match status" value="1"/>
</dbReference>
<dbReference type="GO" id="GO:0006313">
    <property type="term" value="P:DNA transposition"/>
    <property type="evidence" value="ECO:0007669"/>
    <property type="project" value="UniProtKB-UniRule"/>
</dbReference>
<dbReference type="AlphaFoldDB" id="A0A840PX32"/>
<evidence type="ECO:0000313" key="14">
    <source>
        <dbReference type="EMBL" id="MBB5149874.1"/>
    </source>
</evidence>
<feature type="active site" evidence="10">
    <location>
        <position position="150"/>
    </location>
</feature>
<dbReference type="NCBIfam" id="NF040815">
    <property type="entry name" value="recomb_XerA_Arch"/>
    <property type="match status" value="1"/>
</dbReference>
<evidence type="ECO:0000256" key="3">
    <source>
        <dbReference type="ARBA" id="ARBA00022490"/>
    </source>
</evidence>
<protein>
    <recommendedName>
        <fullName evidence="10 11">Tyrosine recombinase XerC</fullName>
    </recommendedName>
</protein>
<dbReference type="PROSITE" id="PS51898">
    <property type="entry name" value="TYR_RECOMBINASE"/>
    <property type="match status" value="1"/>
</dbReference>
<feature type="domain" description="Tyr recombinase" evidence="12">
    <location>
        <begin position="110"/>
        <end position="293"/>
    </location>
</feature>
<evidence type="ECO:0000256" key="6">
    <source>
        <dbReference type="ARBA" id="ARBA00022908"/>
    </source>
</evidence>
<keyword evidence="6 10" id="KW-0229">DNA integration</keyword>
<keyword evidence="9 10" id="KW-0131">Cell cycle</keyword>
<dbReference type="Gene3D" id="1.10.150.130">
    <property type="match status" value="1"/>
</dbReference>
<evidence type="ECO:0000256" key="8">
    <source>
        <dbReference type="ARBA" id="ARBA00023172"/>
    </source>
</evidence>
<sequence length="299" mass="35022">MNIQPTKALDEFLRVIQLEKNFSVHTVKEYERDITQFLTFLRAEGVDDLREVEYIHARLFVTKLYEEKLSRTTVSRKISSIRTFFRFLNRDYGIDLSPFLSLYHPKKEKLLPNFFYEDELAQLFEANAGDDLKSLRNMALLELLYATGIRVSECTSIELDDIDFHYSILRVMGKGRKERIVPFGQYAHDALIKYINEARPLIMKNNKHNRLFVNMRGGELTARGVHYILNEMIQNACMHTKIYPHMLRHTFATHLLNNGADLRTVQELLGHANLSSTQIYTHVTKEHLRSTYMKAHPRA</sequence>
<dbReference type="InterPro" id="IPR013762">
    <property type="entry name" value="Integrase-like_cat_sf"/>
</dbReference>